<evidence type="ECO:0000256" key="1">
    <source>
        <dbReference type="SAM" id="SignalP"/>
    </source>
</evidence>
<dbReference type="Proteomes" id="UP000077315">
    <property type="component" value="Unassembled WGS sequence"/>
</dbReference>
<organism evidence="2 3">
    <name type="scientific">Phycomyces blakesleeanus (strain ATCC 8743b / DSM 1359 / FGSC 10004 / NBRC 33097 / NRRL 1555)</name>
    <dbReference type="NCBI Taxonomy" id="763407"/>
    <lineage>
        <taxon>Eukaryota</taxon>
        <taxon>Fungi</taxon>
        <taxon>Fungi incertae sedis</taxon>
        <taxon>Mucoromycota</taxon>
        <taxon>Mucoromycotina</taxon>
        <taxon>Mucoromycetes</taxon>
        <taxon>Mucorales</taxon>
        <taxon>Phycomycetaceae</taxon>
        <taxon>Phycomyces</taxon>
    </lineage>
</organism>
<dbReference type="InParanoid" id="A0A167PU03"/>
<sequence length="134" mass="15774">MRFSRFFATLLSHTLLILYIVKNNNIDTLYTEVCVSEKQNRTGPMMIFAPNANQCCTGLKIQVNSEIKFITQRYNEVKYADDIGMRARSIKLDKMLYTDQDRVMFFKLFNFFISTSDAEKKPLWNTYVCNIYFG</sequence>
<evidence type="ECO:0000313" key="3">
    <source>
        <dbReference type="Proteomes" id="UP000077315"/>
    </source>
</evidence>
<accession>A0A167PU03</accession>
<dbReference type="VEuPathDB" id="FungiDB:PHYBLDRAFT_62699"/>
<evidence type="ECO:0000313" key="2">
    <source>
        <dbReference type="EMBL" id="OAD78536.1"/>
    </source>
</evidence>
<feature type="chain" id="PRO_5007891312" description="Reverse transcriptase domain-containing protein" evidence="1">
    <location>
        <begin position="24"/>
        <end position="134"/>
    </location>
</feature>
<feature type="signal peptide" evidence="1">
    <location>
        <begin position="1"/>
        <end position="23"/>
    </location>
</feature>
<dbReference type="EMBL" id="KV440973">
    <property type="protein sequence ID" value="OAD78536.1"/>
    <property type="molecule type" value="Genomic_DNA"/>
</dbReference>
<dbReference type="GeneID" id="29001909"/>
<name>A0A167PU03_PHYB8</name>
<keyword evidence="3" id="KW-1185">Reference proteome</keyword>
<proteinExistence type="predicted"/>
<keyword evidence="1" id="KW-0732">Signal</keyword>
<reference evidence="3" key="1">
    <citation type="submission" date="2015-06" db="EMBL/GenBank/DDBJ databases">
        <title>Expansion of signal transduction pathways in fungi by whole-genome duplication.</title>
        <authorList>
            <consortium name="DOE Joint Genome Institute"/>
            <person name="Corrochano L.M."/>
            <person name="Kuo A."/>
            <person name="Marcet-Houben M."/>
            <person name="Polaino S."/>
            <person name="Salamov A."/>
            <person name="Villalobos J.M."/>
            <person name="Alvarez M.I."/>
            <person name="Avalos J."/>
            <person name="Benito E.P."/>
            <person name="Benoit I."/>
            <person name="Burger G."/>
            <person name="Camino L.P."/>
            <person name="Canovas D."/>
            <person name="Cerda-Olmedo E."/>
            <person name="Cheng J.-F."/>
            <person name="Dominguez A."/>
            <person name="Elias M."/>
            <person name="Eslava A.P."/>
            <person name="Glaser F."/>
            <person name="Grimwood J."/>
            <person name="Gutierrez G."/>
            <person name="Heitman J."/>
            <person name="Henrissat B."/>
            <person name="Iturriaga E.A."/>
            <person name="Lang B.F."/>
            <person name="Lavin J.L."/>
            <person name="Lee S."/>
            <person name="Li W."/>
            <person name="Lindquist E."/>
            <person name="Lopez-Garcia S."/>
            <person name="Luque E.M."/>
            <person name="Marcos A.T."/>
            <person name="Martin J."/>
            <person name="McCluskey K."/>
            <person name="Medina H.R."/>
            <person name="Miralles-Duran A."/>
            <person name="Miyazaki A."/>
            <person name="Munoz-Torres E."/>
            <person name="Oguiza J.A."/>
            <person name="Ohm R."/>
            <person name="Olmedo M."/>
            <person name="Orejas M."/>
            <person name="Ortiz-Castellanos L."/>
            <person name="Pisabarro A.G."/>
            <person name="Rodriguez-Romero J."/>
            <person name="Ruiz-Herrera J."/>
            <person name="Ruiz-Vazquez R."/>
            <person name="Sanz C."/>
            <person name="Schackwitz W."/>
            <person name="Schmutz J."/>
            <person name="Shahriari M."/>
            <person name="Shelest E."/>
            <person name="Silva-Franco F."/>
            <person name="Soanes D."/>
            <person name="Syed K."/>
            <person name="Tagua V.G."/>
            <person name="Talbot N.J."/>
            <person name="Thon M."/>
            <person name="De vries R.P."/>
            <person name="Wiebenga A."/>
            <person name="Yadav J.S."/>
            <person name="Braun E.L."/>
            <person name="Baker S."/>
            <person name="Garre V."/>
            <person name="Horwitz B."/>
            <person name="Torres-Martinez S."/>
            <person name="Idnurm A."/>
            <person name="Herrera-Estrella A."/>
            <person name="Gabaldon T."/>
            <person name="Grigoriev I.V."/>
        </authorList>
    </citation>
    <scope>NUCLEOTIDE SEQUENCE [LARGE SCALE GENOMIC DNA]</scope>
    <source>
        <strain evidence="3">NRRL 1555(-)</strain>
    </source>
</reference>
<gene>
    <name evidence="2" type="ORF">PHYBLDRAFT_62699</name>
</gene>
<dbReference type="RefSeq" id="XP_018296576.1">
    <property type="nucleotide sequence ID" value="XM_018441003.1"/>
</dbReference>
<dbReference type="AlphaFoldDB" id="A0A167PU03"/>
<evidence type="ECO:0008006" key="4">
    <source>
        <dbReference type="Google" id="ProtNLM"/>
    </source>
</evidence>
<protein>
    <recommendedName>
        <fullName evidence="4">Reverse transcriptase domain-containing protein</fullName>
    </recommendedName>
</protein>